<accession>A0A0D3I5D6</accession>
<organism evidence="2 3">
    <name type="scientific">Emiliania huxleyi (strain CCMP1516)</name>
    <dbReference type="NCBI Taxonomy" id="280463"/>
    <lineage>
        <taxon>Eukaryota</taxon>
        <taxon>Haptista</taxon>
        <taxon>Haptophyta</taxon>
        <taxon>Prymnesiophyceae</taxon>
        <taxon>Isochrysidales</taxon>
        <taxon>Noelaerhabdaceae</taxon>
        <taxon>Emiliania</taxon>
    </lineage>
</organism>
<feature type="compositionally biased region" description="Acidic residues" evidence="1">
    <location>
        <begin position="25"/>
        <end position="49"/>
    </location>
</feature>
<protein>
    <submittedName>
        <fullName evidence="2">Uncharacterized protein</fullName>
    </submittedName>
</protein>
<keyword evidence="3" id="KW-1185">Reference proteome</keyword>
<dbReference type="Proteomes" id="UP000013827">
    <property type="component" value="Unassembled WGS sequence"/>
</dbReference>
<evidence type="ECO:0000256" key="1">
    <source>
        <dbReference type="SAM" id="MobiDB-lite"/>
    </source>
</evidence>
<sequence>MAVDFSTRVASIVSSSIGVAVDAPLEPEIEVQDDAEDMDAEESTDKDEV</sequence>
<reference evidence="2" key="2">
    <citation type="submission" date="2024-10" db="UniProtKB">
        <authorList>
            <consortium name="EnsemblProtists"/>
        </authorList>
    </citation>
    <scope>IDENTIFICATION</scope>
</reference>
<dbReference type="AlphaFoldDB" id="A0A0D3I5D6"/>
<proteinExistence type="predicted"/>
<name>A0A0D3I5D6_EMIH1</name>
<reference evidence="3" key="1">
    <citation type="journal article" date="2013" name="Nature">
        <title>Pan genome of the phytoplankton Emiliania underpins its global distribution.</title>
        <authorList>
            <person name="Read B.A."/>
            <person name="Kegel J."/>
            <person name="Klute M.J."/>
            <person name="Kuo A."/>
            <person name="Lefebvre S.C."/>
            <person name="Maumus F."/>
            <person name="Mayer C."/>
            <person name="Miller J."/>
            <person name="Monier A."/>
            <person name="Salamov A."/>
            <person name="Young J."/>
            <person name="Aguilar M."/>
            <person name="Claverie J.M."/>
            <person name="Frickenhaus S."/>
            <person name="Gonzalez K."/>
            <person name="Herman E.K."/>
            <person name="Lin Y.C."/>
            <person name="Napier J."/>
            <person name="Ogata H."/>
            <person name="Sarno A.F."/>
            <person name="Shmutz J."/>
            <person name="Schroeder D."/>
            <person name="de Vargas C."/>
            <person name="Verret F."/>
            <person name="von Dassow P."/>
            <person name="Valentin K."/>
            <person name="Van de Peer Y."/>
            <person name="Wheeler G."/>
            <person name="Dacks J.B."/>
            <person name="Delwiche C.F."/>
            <person name="Dyhrman S.T."/>
            <person name="Glockner G."/>
            <person name="John U."/>
            <person name="Richards T."/>
            <person name="Worden A.Z."/>
            <person name="Zhang X."/>
            <person name="Grigoriev I.V."/>
            <person name="Allen A.E."/>
            <person name="Bidle K."/>
            <person name="Borodovsky M."/>
            <person name="Bowler C."/>
            <person name="Brownlee C."/>
            <person name="Cock J.M."/>
            <person name="Elias M."/>
            <person name="Gladyshev V.N."/>
            <person name="Groth M."/>
            <person name="Guda C."/>
            <person name="Hadaegh A."/>
            <person name="Iglesias-Rodriguez M.D."/>
            <person name="Jenkins J."/>
            <person name="Jones B.M."/>
            <person name="Lawson T."/>
            <person name="Leese F."/>
            <person name="Lindquist E."/>
            <person name="Lobanov A."/>
            <person name="Lomsadze A."/>
            <person name="Malik S.B."/>
            <person name="Marsh M.E."/>
            <person name="Mackinder L."/>
            <person name="Mock T."/>
            <person name="Mueller-Roeber B."/>
            <person name="Pagarete A."/>
            <person name="Parker M."/>
            <person name="Probert I."/>
            <person name="Quesneville H."/>
            <person name="Raines C."/>
            <person name="Rensing S.A."/>
            <person name="Riano-Pachon D.M."/>
            <person name="Richier S."/>
            <person name="Rokitta S."/>
            <person name="Shiraiwa Y."/>
            <person name="Soanes D.M."/>
            <person name="van der Giezen M."/>
            <person name="Wahlund T.M."/>
            <person name="Williams B."/>
            <person name="Wilson W."/>
            <person name="Wolfe G."/>
            <person name="Wurch L.L."/>
        </authorList>
    </citation>
    <scope>NUCLEOTIDE SEQUENCE</scope>
</reference>
<evidence type="ECO:0000313" key="2">
    <source>
        <dbReference type="EnsemblProtists" id="EOD06471"/>
    </source>
</evidence>
<dbReference type="PaxDb" id="2903-EOD06471"/>
<dbReference type="EnsemblProtists" id="EOD06471">
    <property type="protein sequence ID" value="EOD06471"/>
    <property type="gene ID" value="EMIHUDRAFT_258904"/>
</dbReference>
<evidence type="ECO:0000313" key="3">
    <source>
        <dbReference type="Proteomes" id="UP000013827"/>
    </source>
</evidence>
<feature type="region of interest" description="Disordered" evidence="1">
    <location>
        <begin position="24"/>
        <end position="49"/>
    </location>
</feature>